<keyword evidence="3" id="KW-1185">Reference proteome</keyword>
<evidence type="ECO:0000259" key="1">
    <source>
        <dbReference type="PROSITE" id="PS50097"/>
    </source>
</evidence>
<reference evidence="2 3" key="1">
    <citation type="submission" date="2017-04" db="EMBL/GenBank/DDBJ databases">
        <title>Genome Sequence of the Model Brown-Rot Fungus Postia placenta SB12.</title>
        <authorList>
            <consortium name="DOE Joint Genome Institute"/>
            <person name="Gaskell J."/>
            <person name="Kersten P."/>
            <person name="Larrondo L.F."/>
            <person name="Canessa P."/>
            <person name="Martinez D."/>
            <person name="Hibbett D."/>
            <person name="Schmoll M."/>
            <person name="Kubicek C.P."/>
            <person name="Martinez A.T."/>
            <person name="Yadav J."/>
            <person name="Master E."/>
            <person name="Magnuson J.K."/>
            <person name="James T."/>
            <person name="Yaver D."/>
            <person name="Berka R."/>
            <person name="Labutti K."/>
            <person name="Lipzen A."/>
            <person name="Aerts A."/>
            <person name="Barry K."/>
            <person name="Henrissat B."/>
            <person name="Blanchette R."/>
            <person name="Grigoriev I."/>
            <person name="Cullen D."/>
        </authorList>
    </citation>
    <scope>NUCLEOTIDE SEQUENCE [LARGE SCALE GENOMIC DNA]</scope>
    <source>
        <strain evidence="2 3">MAD-698-R-SB12</strain>
    </source>
</reference>
<dbReference type="Proteomes" id="UP000194127">
    <property type="component" value="Unassembled WGS sequence"/>
</dbReference>
<dbReference type="GeneID" id="36332552"/>
<dbReference type="PROSITE" id="PS50097">
    <property type="entry name" value="BTB"/>
    <property type="match status" value="1"/>
</dbReference>
<evidence type="ECO:0000313" key="2">
    <source>
        <dbReference type="EMBL" id="OSX56156.1"/>
    </source>
</evidence>
<dbReference type="InterPro" id="IPR000210">
    <property type="entry name" value="BTB/POZ_dom"/>
</dbReference>
<dbReference type="RefSeq" id="XP_024332950.1">
    <property type="nucleotide sequence ID" value="XM_024487603.1"/>
</dbReference>
<dbReference type="Gene3D" id="3.30.710.10">
    <property type="entry name" value="Potassium Channel Kv1.1, Chain A"/>
    <property type="match status" value="1"/>
</dbReference>
<organism evidence="2 3">
    <name type="scientific">Postia placenta MAD-698-R-SB12</name>
    <dbReference type="NCBI Taxonomy" id="670580"/>
    <lineage>
        <taxon>Eukaryota</taxon>
        <taxon>Fungi</taxon>
        <taxon>Dikarya</taxon>
        <taxon>Basidiomycota</taxon>
        <taxon>Agaricomycotina</taxon>
        <taxon>Agaricomycetes</taxon>
        <taxon>Polyporales</taxon>
        <taxon>Adustoporiaceae</taxon>
        <taxon>Rhodonia</taxon>
    </lineage>
</organism>
<gene>
    <name evidence="2" type="ORF">POSPLADRAFT_1160851</name>
</gene>
<dbReference type="SUPFAM" id="SSF54695">
    <property type="entry name" value="POZ domain"/>
    <property type="match status" value="1"/>
</dbReference>
<dbReference type="EMBL" id="KZ110616">
    <property type="protein sequence ID" value="OSX56156.1"/>
    <property type="molecule type" value="Genomic_DNA"/>
</dbReference>
<feature type="domain" description="BTB" evidence="1">
    <location>
        <begin position="13"/>
        <end position="79"/>
    </location>
</feature>
<dbReference type="OrthoDB" id="3199068at2759"/>
<dbReference type="InterPro" id="IPR011333">
    <property type="entry name" value="SKP1/BTB/POZ_sf"/>
</dbReference>
<protein>
    <recommendedName>
        <fullName evidence="1">BTB domain-containing protein</fullName>
    </recommendedName>
</protein>
<proteinExistence type="predicted"/>
<dbReference type="AlphaFoldDB" id="A0A1X6MIT6"/>
<dbReference type="STRING" id="670580.A0A1X6MIT6"/>
<evidence type="ECO:0000313" key="3">
    <source>
        <dbReference type="Proteomes" id="UP000194127"/>
    </source>
</evidence>
<accession>A0A1X6MIT6</accession>
<sequence>MTDCQRDRTFYLEDIILRVEDTLYKVPKAHLENGSELFRQMFTLPVSEGCSADGASDGTPLYLEGVAKTNFAAFLKAMFPRYALTSLEEDLFLAVDEWVAVLRLCEMWGFTDLRKVAIKRLSVMRLDPVFKVSLAMTYHIPRWFIPGLVGIARRESSLEPKEAELLGWDCALKIAEVRGSFPPAACCECRCNVGHLILHPPLCPHRAVERFRHDFTPKILAVFGPVSAYV</sequence>
<name>A0A1X6MIT6_9APHY</name>